<feature type="compositionally biased region" description="Basic residues" evidence="1">
    <location>
        <begin position="368"/>
        <end position="381"/>
    </location>
</feature>
<keyword evidence="3" id="KW-1185">Reference proteome</keyword>
<proteinExistence type="predicted"/>
<dbReference type="EMBL" id="MNAD01001186">
    <property type="protein sequence ID" value="OJT07386.1"/>
    <property type="molecule type" value="Genomic_DNA"/>
</dbReference>
<accession>A0A1M2VIG9</accession>
<evidence type="ECO:0000256" key="1">
    <source>
        <dbReference type="SAM" id="MobiDB-lite"/>
    </source>
</evidence>
<dbReference type="OrthoDB" id="2588098at2759"/>
<feature type="compositionally biased region" description="Polar residues" evidence="1">
    <location>
        <begin position="382"/>
        <end position="393"/>
    </location>
</feature>
<reference evidence="2 3" key="1">
    <citation type="submission" date="2016-10" db="EMBL/GenBank/DDBJ databases">
        <title>Genome sequence of the basidiomycete white-rot fungus Trametes pubescens.</title>
        <authorList>
            <person name="Makela M.R."/>
            <person name="Granchi Z."/>
            <person name="Peng M."/>
            <person name="De Vries R.P."/>
            <person name="Grigoriev I."/>
            <person name="Riley R."/>
            <person name="Hilden K."/>
        </authorList>
    </citation>
    <scope>NUCLEOTIDE SEQUENCE [LARGE SCALE GENOMIC DNA]</scope>
    <source>
        <strain evidence="2 3">FBCC735</strain>
    </source>
</reference>
<sequence>MGQGWELFNVSLLQCASAAGGYQLWGKFFSKQKFLVRSLAIPYPVPELAGYIANAPFAGPIAKKGLLSLPDEILDMILMHDDLPIFDSACLAITCKKLLALAERSQFLECGRDNVSAGWAGCQIVCLGEYATLEKAPENLFPPDMKANMRTYFKAKDMEDTEDCYAGLYEINCVDATHNGVLYHGVWEYRHRDFVASLPVADRRLFIAAMGVTFPERYDWALFNIVKHEYVRAGALAELSGRPDDVQPFLQNCPIDLGTALLTRFCYSSDPSTSLNNKSVGIHHGKWVGDRFTVDTIERVKQRQPKLEWKDVTDEVIADIKTIYVDEYEKPWEELPRRYCDQRSEAWYFTWDDAKMLNELLPGFRPLKPSRKPPSLRRKSPSLHSTLKSTSTVTRRRCASL</sequence>
<protein>
    <recommendedName>
        <fullName evidence="4">F-box domain-containing protein</fullName>
    </recommendedName>
</protein>
<evidence type="ECO:0000313" key="2">
    <source>
        <dbReference type="EMBL" id="OJT07386.1"/>
    </source>
</evidence>
<dbReference type="AlphaFoldDB" id="A0A1M2VIG9"/>
<dbReference type="Proteomes" id="UP000184267">
    <property type="component" value="Unassembled WGS sequence"/>
</dbReference>
<name>A0A1M2VIG9_TRAPU</name>
<gene>
    <name evidence="2" type="ORF">TRAPUB_1761</name>
</gene>
<feature type="region of interest" description="Disordered" evidence="1">
    <location>
        <begin position="368"/>
        <end position="401"/>
    </location>
</feature>
<evidence type="ECO:0008006" key="4">
    <source>
        <dbReference type="Google" id="ProtNLM"/>
    </source>
</evidence>
<dbReference type="OMA" id="RVKQRQP"/>
<comment type="caution">
    <text evidence="2">The sequence shown here is derived from an EMBL/GenBank/DDBJ whole genome shotgun (WGS) entry which is preliminary data.</text>
</comment>
<organism evidence="2 3">
    <name type="scientific">Trametes pubescens</name>
    <name type="common">White-rot fungus</name>
    <dbReference type="NCBI Taxonomy" id="154538"/>
    <lineage>
        <taxon>Eukaryota</taxon>
        <taxon>Fungi</taxon>
        <taxon>Dikarya</taxon>
        <taxon>Basidiomycota</taxon>
        <taxon>Agaricomycotina</taxon>
        <taxon>Agaricomycetes</taxon>
        <taxon>Polyporales</taxon>
        <taxon>Polyporaceae</taxon>
        <taxon>Trametes</taxon>
    </lineage>
</organism>
<evidence type="ECO:0000313" key="3">
    <source>
        <dbReference type="Proteomes" id="UP000184267"/>
    </source>
</evidence>